<feature type="domain" description="Aminotransferase-like plant mobile" evidence="1">
    <location>
        <begin position="14"/>
        <end position="57"/>
    </location>
</feature>
<dbReference type="PANTHER" id="PTHR46033:SF1">
    <property type="entry name" value="PROTEIN MAIN-LIKE 2"/>
    <property type="match status" value="1"/>
</dbReference>
<name>A0AAV0I4R3_9ROSI</name>
<dbReference type="PANTHER" id="PTHR46033">
    <property type="entry name" value="PROTEIN MAIN-LIKE 2"/>
    <property type="match status" value="1"/>
</dbReference>
<proteinExistence type="predicted"/>
<dbReference type="Pfam" id="PF10536">
    <property type="entry name" value="PMD"/>
    <property type="match status" value="1"/>
</dbReference>
<dbReference type="GO" id="GO:0010073">
    <property type="term" value="P:meristem maintenance"/>
    <property type="evidence" value="ECO:0007669"/>
    <property type="project" value="InterPro"/>
</dbReference>
<dbReference type="Proteomes" id="UP001154282">
    <property type="component" value="Unassembled WGS sequence"/>
</dbReference>
<gene>
    <name evidence="2" type="ORF">LITE_LOCUS7608</name>
</gene>
<keyword evidence="3" id="KW-1185">Reference proteome</keyword>
<protein>
    <recommendedName>
        <fullName evidence="1">Aminotransferase-like plant mobile domain-containing protein</fullName>
    </recommendedName>
</protein>
<comment type="caution">
    <text evidence="2">The sequence shown here is derived from an EMBL/GenBank/DDBJ whole genome shotgun (WGS) entry which is preliminary data.</text>
</comment>
<feature type="non-terminal residue" evidence="2">
    <location>
        <position position="1"/>
    </location>
</feature>
<dbReference type="InterPro" id="IPR019557">
    <property type="entry name" value="AminoTfrase-like_pln_mobile"/>
</dbReference>
<sequence length="63" mass="6628">LVDAGLFTVLPLAPLTGDSGLVTALVERWQPETSTFHMPFGEVTITLEDVTTLAGLGLTVMPS</sequence>
<evidence type="ECO:0000313" key="2">
    <source>
        <dbReference type="EMBL" id="CAI0392611.1"/>
    </source>
</evidence>
<organism evidence="2 3">
    <name type="scientific">Linum tenue</name>
    <dbReference type="NCBI Taxonomy" id="586396"/>
    <lineage>
        <taxon>Eukaryota</taxon>
        <taxon>Viridiplantae</taxon>
        <taxon>Streptophyta</taxon>
        <taxon>Embryophyta</taxon>
        <taxon>Tracheophyta</taxon>
        <taxon>Spermatophyta</taxon>
        <taxon>Magnoliopsida</taxon>
        <taxon>eudicotyledons</taxon>
        <taxon>Gunneridae</taxon>
        <taxon>Pentapetalae</taxon>
        <taxon>rosids</taxon>
        <taxon>fabids</taxon>
        <taxon>Malpighiales</taxon>
        <taxon>Linaceae</taxon>
        <taxon>Linum</taxon>
    </lineage>
</organism>
<dbReference type="InterPro" id="IPR044824">
    <property type="entry name" value="MAIN-like"/>
</dbReference>
<evidence type="ECO:0000259" key="1">
    <source>
        <dbReference type="Pfam" id="PF10536"/>
    </source>
</evidence>
<dbReference type="AlphaFoldDB" id="A0AAV0I4R3"/>
<reference evidence="2" key="1">
    <citation type="submission" date="2022-08" db="EMBL/GenBank/DDBJ databases">
        <authorList>
            <person name="Gutierrez-Valencia J."/>
        </authorList>
    </citation>
    <scope>NUCLEOTIDE SEQUENCE</scope>
</reference>
<dbReference type="EMBL" id="CAMGYJ010000003">
    <property type="protein sequence ID" value="CAI0392611.1"/>
    <property type="molecule type" value="Genomic_DNA"/>
</dbReference>
<evidence type="ECO:0000313" key="3">
    <source>
        <dbReference type="Proteomes" id="UP001154282"/>
    </source>
</evidence>
<accession>A0AAV0I4R3</accession>